<dbReference type="AlphaFoldDB" id="W7XI28"/>
<keyword evidence="2" id="KW-0472">Membrane</keyword>
<evidence type="ECO:0000259" key="3">
    <source>
        <dbReference type="PROSITE" id="PS50042"/>
    </source>
</evidence>
<dbReference type="CDD" id="cd00038">
    <property type="entry name" value="CAP_ED"/>
    <property type="match status" value="1"/>
</dbReference>
<dbReference type="RefSeq" id="XP_012654538.1">
    <property type="nucleotide sequence ID" value="XM_012799084.1"/>
</dbReference>
<feature type="transmembrane region" description="Helical" evidence="2">
    <location>
        <begin position="396"/>
        <end position="424"/>
    </location>
</feature>
<keyword evidence="5" id="KW-1185">Reference proteome</keyword>
<dbReference type="Pfam" id="PF07885">
    <property type="entry name" value="Ion_trans_2"/>
    <property type="match status" value="1"/>
</dbReference>
<sequence>MYNINLEGAFNRRKYFEEDKIQQKAKTSYSLTEYNTNTEQFNGSYDLYLEDNLINQDTSNVCTINQDLEQNQHFCIQKTDQCDENTSNNTQLNLSSLINKNQISGQNKQVEMSTTPKASSTILETIQKRQSKNDLSLKLISQNLKVQKNSNLNNSYNLEKSSDDYVKLSNSNEQNQNMQIKLPEFQCSAPPREQNQYKKIITFSYVYKFIREFLLRYIQRDVSYLSMVQYNIINDNTVFMEKNKKVLSRNNNSISFKNIFDKVKYLRDNKIKFQNETKCEQKQSFIQKFFQNIQSHLFNFLKNLLVAIPIISPNKFLLLIWDLLFIIFQIVFLIIYPFDISYQSLISSDILNKLQIISLFVTILDCILGFHTGIYEFGKIVMDRQKIFLEYTNKRLAYDILSICSLLSGIITDIQFFCIVSLFFRQKSIKGKFQKVIMELALKSNYSSFYDIFKLAFVILFIIHFCGCGFFLTGKLSVSYGQQEQNWINYCNLQNKSTQEQYIFSIYFIMVTMVTIGYGDIYPVNQYEKLYVIVISLVTSFVFGFSLNLIGSILTDIKKKSDDLNQKQFQIHKYLDSRNIDFSSQIRVLKYFEFLNYNEDQNIKEGQRLLQSCSKEIRDDILNEYFGNVLKKCILLKSIFSKEFLDALSLNMKERTFAPGEVIIERGEKLSQLFIVTKGEIDYHFNNKNSQKNKIELQYENTTIDIRIFFSQQPSDLSLKSRGITLASYIDHFAFIETLQNFQSDKEKYQQLRDQFIYDQIFLFPCRSCGLYKHVLNDCPQISYKVSKMRFLSKYTENVYQERNQQYVRNHKISDKSQFNTLTFSQLIKQSLKSFRCNQAKMQYQIAYPELNFEELANNEDDKAFLLNVPRINIDYYLNNQDVTQISNYCFYSDATLEYKKVKRFKQQEIEFTSSNSENDESDNVSIFQKMSQSMDNPQSQVNNSQIVNLITEQKKIVTANLAQQQDQQRLFTSDQQIPSEKKISILSNKLSNTQIPNQEEFMAQNQEGELAQDVYPYYQVTSLKDLHQTNQEFHRNQSQQQSKFNRNKQEKQKTNLPKNINPSDKKIQSRNSLTRSLKEIDIFRSGTYELENKAIQHTALQNIIELIRTSICEDLQKGNQAQNSIQLNNNKKNFNVKNNEFTHQRASKTQSIKKSFTRDSTFKNNQLSQCLLFGKCGIGFEKYKEYQNYYPKQNFSTVIKTYKKLQQQTRLKRNRANTSLNQIAANQNNQNRNKRPTFFQKKQGIFQANPQQIQK</sequence>
<dbReference type="GO" id="GO:0005886">
    <property type="term" value="C:plasma membrane"/>
    <property type="evidence" value="ECO:0007669"/>
    <property type="project" value="TreeGrafter"/>
</dbReference>
<feature type="transmembrane region" description="Helical" evidence="2">
    <location>
        <begin position="530"/>
        <end position="550"/>
    </location>
</feature>
<evidence type="ECO:0000313" key="5">
    <source>
        <dbReference type="Proteomes" id="UP000009168"/>
    </source>
</evidence>
<evidence type="ECO:0000256" key="2">
    <source>
        <dbReference type="SAM" id="Phobius"/>
    </source>
</evidence>
<keyword evidence="2" id="KW-1133">Transmembrane helix</keyword>
<feature type="region of interest" description="Disordered" evidence="1">
    <location>
        <begin position="1034"/>
        <end position="1072"/>
    </location>
</feature>
<dbReference type="PROSITE" id="PS50042">
    <property type="entry name" value="CNMP_BINDING_3"/>
    <property type="match status" value="1"/>
</dbReference>
<organism evidence="4 5">
    <name type="scientific">Tetrahymena thermophila (strain SB210)</name>
    <dbReference type="NCBI Taxonomy" id="312017"/>
    <lineage>
        <taxon>Eukaryota</taxon>
        <taxon>Sar</taxon>
        <taxon>Alveolata</taxon>
        <taxon>Ciliophora</taxon>
        <taxon>Intramacronucleata</taxon>
        <taxon>Oligohymenophorea</taxon>
        <taxon>Hymenostomatida</taxon>
        <taxon>Tetrahymenina</taxon>
        <taxon>Tetrahymenidae</taxon>
        <taxon>Tetrahymena</taxon>
    </lineage>
</organism>
<dbReference type="GeneID" id="24442163"/>
<dbReference type="Proteomes" id="UP000009168">
    <property type="component" value="Unassembled WGS sequence"/>
</dbReference>
<keyword evidence="2" id="KW-0812">Transmembrane</keyword>
<gene>
    <name evidence="4" type="ORF">TTHERM_001326831</name>
</gene>
<dbReference type="InterPro" id="IPR050818">
    <property type="entry name" value="KCNH_animal-type"/>
</dbReference>
<dbReference type="EMBL" id="GG662578">
    <property type="protein sequence ID" value="EWS72924.1"/>
    <property type="molecule type" value="Genomic_DNA"/>
</dbReference>
<dbReference type="GO" id="GO:0042391">
    <property type="term" value="P:regulation of membrane potential"/>
    <property type="evidence" value="ECO:0007669"/>
    <property type="project" value="TreeGrafter"/>
</dbReference>
<dbReference type="PANTHER" id="PTHR10217">
    <property type="entry name" value="VOLTAGE AND LIGAND GATED POTASSIUM CHANNEL"/>
    <property type="match status" value="1"/>
</dbReference>
<dbReference type="InterPro" id="IPR018490">
    <property type="entry name" value="cNMP-bd_dom_sf"/>
</dbReference>
<dbReference type="GO" id="GO:0005249">
    <property type="term" value="F:voltage-gated potassium channel activity"/>
    <property type="evidence" value="ECO:0007669"/>
    <property type="project" value="TreeGrafter"/>
</dbReference>
<feature type="region of interest" description="Disordered" evidence="1">
    <location>
        <begin position="1211"/>
        <end position="1235"/>
    </location>
</feature>
<evidence type="ECO:0000313" key="4">
    <source>
        <dbReference type="EMBL" id="EWS72924.1"/>
    </source>
</evidence>
<accession>W7XI28</accession>
<feature type="domain" description="Cyclic nucleotide-binding" evidence="3">
    <location>
        <begin position="636"/>
        <end position="739"/>
    </location>
</feature>
<reference evidence="5" key="1">
    <citation type="journal article" date="2006" name="PLoS Biol.">
        <title>Macronuclear genome sequence of the ciliate Tetrahymena thermophila, a model eukaryote.</title>
        <authorList>
            <person name="Eisen J.A."/>
            <person name="Coyne R.S."/>
            <person name="Wu M."/>
            <person name="Wu D."/>
            <person name="Thiagarajan M."/>
            <person name="Wortman J.R."/>
            <person name="Badger J.H."/>
            <person name="Ren Q."/>
            <person name="Amedeo P."/>
            <person name="Jones K.M."/>
            <person name="Tallon L.J."/>
            <person name="Delcher A.L."/>
            <person name="Salzberg S.L."/>
            <person name="Silva J.C."/>
            <person name="Haas B.J."/>
            <person name="Majoros W.H."/>
            <person name="Farzad M."/>
            <person name="Carlton J.M."/>
            <person name="Smith R.K. Jr."/>
            <person name="Garg J."/>
            <person name="Pearlman R.E."/>
            <person name="Karrer K.M."/>
            <person name="Sun L."/>
            <person name="Manning G."/>
            <person name="Elde N.C."/>
            <person name="Turkewitz A.P."/>
            <person name="Asai D.J."/>
            <person name="Wilkes D.E."/>
            <person name="Wang Y."/>
            <person name="Cai H."/>
            <person name="Collins K."/>
            <person name="Stewart B.A."/>
            <person name="Lee S.R."/>
            <person name="Wilamowska K."/>
            <person name="Weinberg Z."/>
            <person name="Ruzzo W.L."/>
            <person name="Wloga D."/>
            <person name="Gaertig J."/>
            <person name="Frankel J."/>
            <person name="Tsao C.-C."/>
            <person name="Gorovsky M.A."/>
            <person name="Keeling P.J."/>
            <person name="Waller R.F."/>
            <person name="Patron N.J."/>
            <person name="Cherry J.M."/>
            <person name="Stover N.A."/>
            <person name="Krieger C.J."/>
            <person name="del Toro C."/>
            <person name="Ryder H.F."/>
            <person name="Williamson S.C."/>
            <person name="Barbeau R.A."/>
            <person name="Hamilton E.P."/>
            <person name="Orias E."/>
        </authorList>
    </citation>
    <scope>NUCLEOTIDE SEQUENCE [LARGE SCALE GENOMIC DNA]</scope>
    <source>
        <strain evidence="5">SB210</strain>
    </source>
</reference>
<feature type="transmembrane region" description="Helical" evidence="2">
    <location>
        <begin position="356"/>
        <end position="375"/>
    </location>
</feature>
<dbReference type="Gene3D" id="2.60.120.10">
    <property type="entry name" value="Jelly Rolls"/>
    <property type="match status" value="1"/>
</dbReference>
<dbReference type="InterPro" id="IPR014710">
    <property type="entry name" value="RmlC-like_jellyroll"/>
</dbReference>
<dbReference type="Gene3D" id="1.10.287.70">
    <property type="match status" value="1"/>
</dbReference>
<feature type="transmembrane region" description="Helical" evidence="2">
    <location>
        <begin position="316"/>
        <end position="336"/>
    </location>
</feature>
<proteinExistence type="predicted"/>
<feature type="compositionally biased region" description="Low complexity" evidence="1">
    <location>
        <begin position="1222"/>
        <end position="1232"/>
    </location>
</feature>
<dbReference type="InterPro" id="IPR013099">
    <property type="entry name" value="K_chnl_dom"/>
</dbReference>
<dbReference type="SUPFAM" id="SSF81324">
    <property type="entry name" value="Voltage-gated potassium channels"/>
    <property type="match status" value="1"/>
</dbReference>
<dbReference type="SUPFAM" id="SSF51206">
    <property type="entry name" value="cAMP-binding domain-like"/>
    <property type="match status" value="1"/>
</dbReference>
<dbReference type="InterPro" id="IPR000595">
    <property type="entry name" value="cNMP-bd_dom"/>
</dbReference>
<feature type="transmembrane region" description="Helical" evidence="2">
    <location>
        <begin position="502"/>
        <end position="524"/>
    </location>
</feature>
<protein>
    <submittedName>
        <fullName evidence="4">Cation channel family protein</fullName>
    </submittedName>
</protein>
<name>W7XI28_TETTS</name>
<dbReference type="PANTHER" id="PTHR10217:SF435">
    <property type="entry name" value="POTASSIUM VOLTAGE-GATED CHANNEL PROTEIN EAG"/>
    <property type="match status" value="1"/>
</dbReference>
<feature type="transmembrane region" description="Helical" evidence="2">
    <location>
        <begin position="452"/>
        <end position="472"/>
    </location>
</feature>
<dbReference type="InParanoid" id="W7XI28"/>
<dbReference type="KEGG" id="tet:TTHERM_001326831"/>
<evidence type="ECO:0000256" key="1">
    <source>
        <dbReference type="SAM" id="MobiDB-lite"/>
    </source>
</evidence>